<dbReference type="Pfam" id="PF00134">
    <property type="entry name" value="Cyclin_N"/>
    <property type="match status" value="1"/>
</dbReference>
<keyword evidence="8" id="KW-1185">Reference proteome</keyword>
<sequence>MKRQEEKRFRSHFSAPQLEFREELLVKIIYVSTKLKLSERALHLAVYILDTYMDCHAINVKRLELVCFACLSIAAKYEENDEKTSKLTEFLLQFMEEQPQKGVFIRMEFMILKFMQWKFIPTAVHFADYYVQYAVSPDDLNHVLGSGEELLHGVRQYMKMFLRLALLDQRLMNEPHSLIAAACIGAAREKMSLYPVWPNQMVQISGYRNFQVCAYVQLLLVKREKLKQELDLARNISSPRQCNCHCCCCSCLTVSINVQPASSSYVPMAAPQAVPSFPLTFAARDKSHLSGFMNDQAGPMNI</sequence>
<dbReference type="EMBL" id="JAZDUA010000190">
    <property type="protein sequence ID" value="KAK7864917.1"/>
    <property type="molecule type" value="Genomic_DNA"/>
</dbReference>
<dbReference type="SMART" id="SM00385">
    <property type="entry name" value="CYCLIN"/>
    <property type="match status" value="2"/>
</dbReference>
<dbReference type="GO" id="GO:0051301">
    <property type="term" value="P:cell division"/>
    <property type="evidence" value="ECO:0007669"/>
    <property type="project" value="UniProtKB-KW"/>
</dbReference>
<dbReference type="Pfam" id="PF02984">
    <property type="entry name" value="Cyclin_C"/>
    <property type="match status" value="1"/>
</dbReference>
<dbReference type="PANTHER" id="PTHR10177">
    <property type="entry name" value="CYCLINS"/>
    <property type="match status" value="1"/>
</dbReference>
<feature type="domain" description="Cyclin-like" evidence="5">
    <location>
        <begin position="26"/>
        <end position="113"/>
    </location>
</feature>
<dbReference type="GO" id="GO:0051726">
    <property type="term" value="P:regulation of cell cycle"/>
    <property type="evidence" value="ECO:0007669"/>
    <property type="project" value="UniProtKB-ARBA"/>
</dbReference>
<evidence type="ECO:0000256" key="2">
    <source>
        <dbReference type="ARBA" id="ARBA00023127"/>
    </source>
</evidence>
<evidence type="ECO:0000256" key="3">
    <source>
        <dbReference type="ARBA" id="ARBA00023306"/>
    </source>
</evidence>
<feature type="domain" description="Cyclin C-terminal" evidence="6">
    <location>
        <begin position="121"/>
        <end position="250"/>
    </location>
</feature>
<evidence type="ECO:0000259" key="5">
    <source>
        <dbReference type="SMART" id="SM00385"/>
    </source>
</evidence>
<keyword evidence="3" id="KW-0131">Cell cycle</keyword>
<comment type="caution">
    <text evidence="7">The sequence shown here is derived from an EMBL/GenBank/DDBJ whole genome shotgun (WGS) entry which is preliminary data.</text>
</comment>
<evidence type="ECO:0008006" key="9">
    <source>
        <dbReference type="Google" id="ProtNLM"/>
    </source>
</evidence>
<evidence type="ECO:0000256" key="1">
    <source>
        <dbReference type="ARBA" id="ARBA00022618"/>
    </source>
</evidence>
<dbReference type="GO" id="GO:0019887">
    <property type="term" value="F:protein kinase regulator activity"/>
    <property type="evidence" value="ECO:0007669"/>
    <property type="project" value="UniProtKB-ARBA"/>
</dbReference>
<name>A0AAN9VQF5_9ORTH</name>
<dbReference type="Proteomes" id="UP001378592">
    <property type="component" value="Unassembled WGS sequence"/>
</dbReference>
<dbReference type="InterPro" id="IPR006671">
    <property type="entry name" value="Cyclin_N"/>
</dbReference>
<dbReference type="SUPFAM" id="SSF47954">
    <property type="entry name" value="Cyclin-like"/>
    <property type="match status" value="2"/>
</dbReference>
<evidence type="ECO:0000259" key="6">
    <source>
        <dbReference type="SMART" id="SM01332"/>
    </source>
</evidence>
<evidence type="ECO:0000256" key="4">
    <source>
        <dbReference type="RuleBase" id="RU000383"/>
    </source>
</evidence>
<dbReference type="InterPro" id="IPR013763">
    <property type="entry name" value="Cyclin-like_dom"/>
</dbReference>
<dbReference type="SMART" id="SM01332">
    <property type="entry name" value="Cyclin_C"/>
    <property type="match status" value="1"/>
</dbReference>
<accession>A0AAN9VQF5</accession>
<keyword evidence="2 4" id="KW-0195">Cyclin</keyword>
<dbReference type="FunFam" id="1.10.472.10:FF:000010">
    <property type="entry name" value="G1/S-specific cyclin Cln1"/>
    <property type="match status" value="1"/>
</dbReference>
<dbReference type="InterPro" id="IPR036915">
    <property type="entry name" value="Cyclin-like_sf"/>
</dbReference>
<feature type="domain" description="Cyclin-like" evidence="5">
    <location>
        <begin position="148"/>
        <end position="221"/>
    </location>
</feature>
<dbReference type="CDD" id="cd20529">
    <property type="entry name" value="CYCLIN_CCNJ-like_rpt2"/>
    <property type="match status" value="1"/>
</dbReference>
<dbReference type="AlphaFoldDB" id="A0AAN9VQF5"/>
<reference evidence="7 8" key="1">
    <citation type="submission" date="2024-03" db="EMBL/GenBank/DDBJ databases">
        <title>The genome assembly and annotation of the cricket Gryllus longicercus Weissman &amp; Gray.</title>
        <authorList>
            <person name="Szrajer S."/>
            <person name="Gray D."/>
            <person name="Ylla G."/>
        </authorList>
    </citation>
    <scope>NUCLEOTIDE SEQUENCE [LARGE SCALE GENOMIC DNA]</scope>
    <source>
        <strain evidence="7">DAG 2021-001</strain>
        <tissue evidence="7">Whole body minus gut</tissue>
    </source>
</reference>
<protein>
    <recommendedName>
        <fullName evidence="9">Cyclin-J</fullName>
    </recommendedName>
</protein>
<comment type="similarity">
    <text evidence="4">Belongs to the cyclin family.</text>
</comment>
<keyword evidence="1" id="KW-0132">Cell division</keyword>
<dbReference type="InterPro" id="IPR004367">
    <property type="entry name" value="Cyclin_C-dom"/>
</dbReference>
<organism evidence="7 8">
    <name type="scientific">Gryllus longicercus</name>
    <dbReference type="NCBI Taxonomy" id="2509291"/>
    <lineage>
        <taxon>Eukaryota</taxon>
        <taxon>Metazoa</taxon>
        <taxon>Ecdysozoa</taxon>
        <taxon>Arthropoda</taxon>
        <taxon>Hexapoda</taxon>
        <taxon>Insecta</taxon>
        <taxon>Pterygota</taxon>
        <taxon>Neoptera</taxon>
        <taxon>Polyneoptera</taxon>
        <taxon>Orthoptera</taxon>
        <taxon>Ensifera</taxon>
        <taxon>Gryllidea</taxon>
        <taxon>Grylloidea</taxon>
        <taxon>Gryllidae</taxon>
        <taxon>Gryllinae</taxon>
        <taxon>Gryllus</taxon>
    </lineage>
</organism>
<dbReference type="Gene3D" id="1.10.472.10">
    <property type="entry name" value="Cyclin-like"/>
    <property type="match status" value="2"/>
</dbReference>
<evidence type="ECO:0000313" key="7">
    <source>
        <dbReference type="EMBL" id="KAK7864917.1"/>
    </source>
</evidence>
<dbReference type="InterPro" id="IPR039361">
    <property type="entry name" value="Cyclin"/>
</dbReference>
<evidence type="ECO:0000313" key="8">
    <source>
        <dbReference type="Proteomes" id="UP001378592"/>
    </source>
</evidence>
<proteinExistence type="inferred from homology"/>
<gene>
    <name evidence="7" type="ORF">R5R35_008720</name>
</gene>